<dbReference type="GO" id="GO:0016758">
    <property type="term" value="F:hexosyltransferase activity"/>
    <property type="evidence" value="ECO:0007669"/>
    <property type="project" value="UniProtKB-ARBA"/>
</dbReference>
<dbReference type="Pfam" id="PF00535">
    <property type="entry name" value="Glycos_transf_2"/>
    <property type="match status" value="1"/>
</dbReference>
<sequence>MKFSIVITTYNRIALLKRAIDSALKQTIPCEVVIADDYSSDETENYVRNLSASLVEQGDYRLVYHRNSRNLGHSATMNAGVRAASGDWIKPIDDDDYLALNCIEEMNKAIEIYQSKAYQNSSSQAVICSCQASQVDPNGEELNRTRLTGPGRAYYIPQEDIHYGMLLEQVPFGTPVQVAYSKEAFLKSGGWDSSLDINCDDIDSWIKIAQFGDAIFLNQCLAFRTIWPGACNQKLSLKKRLDTNILIKEKIYQLVNQKYQIQLPRLEHIRDYLRLHWSLVALKRAKIKNAVYFSSKSLFSPQGWRLLISSILNRRQQWSKLKQLLKVDKTSELAVKKIILIE</sequence>
<dbReference type="Proteomes" id="UP000182190">
    <property type="component" value="Unassembled WGS sequence"/>
</dbReference>
<dbReference type="InterPro" id="IPR001173">
    <property type="entry name" value="Glyco_trans_2-like"/>
</dbReference>
<proteinExistence type="predicted"/>
<keyword evidence="2" id="KW-0808">Transferase</keyword>
<evidence type="ECO:0000313" key="2">
    <source>
        <dbReference type="EMBL" id="VXD23277.1"/>
    </source>
</evidence>
<protein>
    <submittedName>
        <fullName evidence="2">Glycosyl transferase</fullName>
    </submittedName>
</protein>
<dbReference type="CDD" id="cd00761">
    <property type="entry name" value="Glyco_tranf_GTA_type"/>
    <property type="match status" value="1"/>
</dbReference>
<comment type="caution">
    <text evidence="2">The sequence shown here is derived from an EMBL/GenBank/DDBJ whole genome shotgun (WGS) entry which is preliminary data.</text>
</comment>
<name>A0A7Z9E3G8_9CYAN</name>
<evidence type="ECO:0000313" key="3">
    <source>
        <dbReference type="Proteomes" id="UP000182190"/>
    </source>
</evidence>
<evidence type="ECO:0000259" key="1">
    <source>
        <dbReference type="Pfam" id="PF00535"/>
    </source>
</evidence>
<keyword evidence="3" id="KW-1185">Reference proteome</keyword>
<dbReference type="RefSeq" id="WP_083621180.1">
    <property type="nucleotide sequence ID" value="NZ_LR735016.1"/>
</dbReference>
<dbReference type="InterPro" id="IPR029044">
    <property type="entry name" value="Nucleotide-diphossugar_trans"/>
</dbReference>
<dbReference type="SUPFAM" id="SSF53448">
    <property type="entry name" value="Nucleotide-diphospho-sugar transferases"/>
    <property type="match status" value="1"/>
</dbReference>
<dbReference type="PANTHER" id="PTHR22916">
    <property type="entry name" value="GLYCOSYLTRANSFERASE"/>
    <property type="match status" value="1"/>
</dbReference>
<reference evidence="2" key="1">
    <citation type="submission" date="2019-10" db="EMBL/GenBank/DDBJ databases">
        <authorList>
            <consortium name="Genoscope - CEA"/>
            <person name="William W."/>
        </authorList>
    </citation>
    <scope>NUCLEOTIDE SEQUENCE [LARGE SCALE GENOMIC DNA]</scope>
    <source>
        <strain evidence="2">BBR_PRJEB10994</strain>
    </source>
</reference>
<accession>A0A7Z9E3G8</accession>
<dbReference type="Gene3D" id="3.90.550.10">
    <property type="entry name" value="Spore Coat Polysaccharide Biosynthesis Protein SpsA, Chain A"/>
    <property type="match status" value="1"/>
</dbReference>
<gene>
    <name evidence="2" type="ORF">PL9631_710076</name>
</gene>
<dbReference type="PANTHER" id="PTHR22916:SF3">
    <property type="entry name" value="UDP-GLCNAC:BETAGAL BETA-1,3-N-ACETYLGLUCOSAMINYLTRANSFERASE-LIKE PROTEIN 1"/>
    <property type="match status" value="1"/>
</dbReference>
<dbReference type="OrthoDB" id="396512at2"/>
<dbReference type="AlphaFoldDB" id="A0A7Z9E3G8"/>
<dbReference type="EMBL" id="CZCS02000214">
    <property type="protein sequence ID" value="VXD23277.1"/>
    <property type="molecule type" value="Genomic_DNA"/>
</dbReference>
<organism evidence="2 3">
    <name type="scientific">Planktothrix paucivesiculata PCC 9631</name>
    <dbReference type="NCBI Taxonomy" id="671071"/>
    <lineage>
        <taxon>Bacteria</taxon>
        <taxon>Bacillati</taxon>
        <taxon>Cyanobacteriota</taxon>
        <taxon>Cyanophyceae</taxon>
        <taxon>Oscillatoriophycideae</taxon>
        <taxon>Oscillatoriales</taxon>
        <taxon>Microcoleaceae</taxon>
        <taxon>Planktothrix</taxon>
    </lineage>
</organism>
<feature type="domain" description="Glycosyltransferase 2-like" evidence="1">
    <location>
        <begin position="4"/>
        <end position="185"/>
    </location>
</feature>